<keyword evidence="6" id="KW-0560">Oxidoreductase</keyword>
<evidence type="ECO:0000256" key="8">
    <source>
        <dbReference type="ARBA" id="ARBA00023304"/>
    </source>
</evidence>
<evidence type="ECO:0000256" key="1">
    <source>
        <dbReference type="ARBA" id="ARBA00007769"/>
    </source>
</evidence>
<dbReference type="GO" id="GO:0046872">
    <property type="term" value="F:metal ion binding"/>
    <property type="evidence" value="ECO:0007669"/>
    <property type="project" value="UniProtKB-KW"/>
</dbReference>
<dbReference type="GO" id="GO:0009098">
    <property type="term" value="P:L-leucine biosynthetic process"/>
    <property type="evidence" value="ECO:0007669"/>
    <property type="project" value="UniProtKB-KW"/>
</dbReference>
<dbReference type="GO" id="GO:0003862">
    <property type="term" value="F:3-isopropylmalate dehydrogenase activity"/>
    <property type="evidence" value="ECO:0007669"/>
    <property type="project" value="InterPro"/>
</dbReference>
<organism evidence="10">
    <name type="scientific">Cucumis melo</name>
    <name type="common">Muskmelon</name>
    <dbReference type="NCBI Taxonomy" id="3656"/>
    <lineage>
        <taxon>Eukaryota</taxon>
        <taxon>Viridiplantae</taxon>
        <taxon>Streptophyta</taxon>
        <taxon>Embryophyta</taxon>
        <taxon>Tracheophyta</taxon>
        <taxon>Spermatophyta</taxon>
        <taxon>Magnoliopsida</taxon>
        <taxon>eudicotyledons</taxon>
        <taxon>Gunneridae</taxon>
        <taxon>Pentapetalae</taxon>
        <taxon>rosids</taxon>
        <taxon>fabids</taxon>
        <taxon>Cucurbitales</taxon>
        <taxon>Cucurbitaceae</taxon>
        <taxon>Benincaseae</taxon>
        <taxon>Cucumis</taxon>
    </lineage>
</organism>
<evidence type="ECO:0000256" key="4">
    <source>
        <dbReference type="ARBA" id="ARBA00022723"/>
    </source>
</evidence>
<accession>A0A9I9DVL6</accession>
<evidence type="ECO:0000256" key="3">
    <source>
        <dbReference type="ARBA" id="ARBA00022605"/>
    </source>
</evidence>
<proteinExistence type="inferred from homology"/>
<reference evidence="10" key="1">
    <citation type="submission" date="2023-03" db="UniProtKB">
        <authorList>
            <consortium name="EnsemblPlants"/>
        </authorList>
    </citation>
    <scope>IDENTIFICATION</scope>
</reference>
<keyword evidence="5" id="KW-0460">Magnesium</keyword>
<feature type="domain" description="Isopropylmalate dehydrogenase-like" evidence="9">
    <location>
        <begin position="70"/>
        <end position="133"/>
    </location>
</feature>
<evidence type="ECO:0000259" key="9">
    <source>
        <dbReference type="Pfam" id="PF00180"/>
    </source>
</evidence>
<dbReference type="EnsemblPlants" id="MELO3C024817.2.1">
    <property type="protein sequence ID" value="MELO3C024817.2.1"/>
    <property type="gene ID" value="MELO3C024817.2"/>
</dbReference>
<dbReference type="Pfam" id="PF00180">
    <property type="entry name" value="Iso_dh"/>
    <property type="match status" value="1"/>
</dbReference>
<keyword evidence="8" id="KW-0100">Branched-chain amino acid biosynthesis</keyword>
<dbReference type="PANTHER" id="PTHR42979:SF1">
    <property type="entry name" value="3-ISOPROPYLMALATE DEHYDROGENASE"/>
    <property type="match status" value="1"/>
</dbReference>
<dbReference type="Gene3D" id="3.40.718.10">
    <property type="entry name" value="Isopropylmalate Dehydrogenase"/>
    <property type="match status" value="1"/>
</dbReference>
<keyword evidence="4" id="KW-0479">Metal-binding</keyword>
<evidence type="ECO:0000256" key="2">
    <source>
        <dbReference type="ARBA" id="ARBA00022430"/>
    </source>
</evidence>
<evidence type="ECO:0000256" key="6">
    <source>
        <dbReference type="ARBA" id="ARBA00023002"/>
    </source>
</evidence>
<comment type="similarity">
    <text evidence="1">Belongs to the isocitrate and isopropylmalate dehydrogenases family.</text>
</comment>
<evidence type="ECO:0000313" key="10">
    <source>
        <dbReference type="EnsemblPlants" id="MELO3C024817.2.1"/>
    </source>
</evidence>
<dbReference type="SUPFAM" id="SSF53659">
    <property type="entry name" value="Isocitrate/Isopropylmalate dehydrogenase-like"/>
    <property type="match status" value="1"/>
</dbReference>
<dbReference type="InterPro" id="IPR004429">
    <property type="entry name" value="Isopropylmalate_DH"/>
</dbReference>
<sequence length="146" mass="15931">HQALKTSPSLPPPLLHRRTTLLHEPPTEERAMANHASVNHHSERFCMVDDLERPSSMLPATFVGVGALHSKDKANPLATVLSAAMLLKYGLGEENAATRIEAVVLDTLGRGFRIDDIYLAGCKRVGCEEMGEELLKSIKSHILATV</sequence>
<dbReference type="PANTHER" id="PTHR42979">
    <property type="entry name" value="3-ISOPROPYLMALATE DEHYDROGENASE"/>
    <property type="match status" value="1"/>
</dbReference>
<dbReference type="InterPro" id="IPR024084">
    <property type="entry name" value="IsoPropMal-DH-like_dom"/>
</dbReference>
<keyword evidence="7" id="KW-0520">NAD</keyword>
<dbReference type="Gramene" id="MELO3C024817.2.1">
    <property type="protein sequence ID" value="MELO3C024817.2.1"/>
    <property type="gene ID" value="MELO3C024817.2"/>
</dbReference>
<keyword evidence="3" id="KW-0028">Amino-acid biosynthesis</keyword>
<evidence type="ECO:0000256" key="7">
    <source>
        <dbReference type="ARBA" id="ARBA00023027"/>
    </source>
</evidence>
<protein>
    <recommendedName>
        <fullName evidence="9">Isopropylmalate dehydrogenase-like domain-containing protein</fullName>
    </recommendedName>
</protein>
<evidence type="ECO:0000256" key="5">
    <source>
        <dbReference type="ARBA" id="ARBA00022842"/>
    </source>
</evidence>
<name>A0A9I9DVL6_CUCME</name>
<keyword evidence="2" id="KW-0432">Leucine biosynthesis</keyword>
<dbReference type="AlphaFoldDB" id="A0A9I9DVL6"/>